<organism evidence="2 3">
    <name type="scientific">Porites lobata</name>
    <dbReference type="NCBI Taxonomy" id="104759"/>
    <lineage>
        <taxon>Eukaryota</taxon>
        <taxon>Metazoa</taxon>
        <taxon>Cnidaria</taxon>
        <taxon>Anthozoa</taxon>
        <taxon>Hexacorallia</taxon>
        <taxon>Scleractinia</taxon>
        <taxon>Fungiina</taxon>
        <taxon>Poritidae</taxon>
        <taxon>Porites</taxon>
    </lineage>
</organism>
<comment type="caution">
    <text evidence="2">The sequence shown here is derived from an EMBL/GenBank/DDBJ whole genome shotgun (WGS) entry which is preliminary data.</text>
</comment>
<feature type="transmembrane region" description="Helical" evidence="1">
    <location>
        <begin position="134"/>
        <end position="157"/>
    </location>
</feature>
<accession>A0ABN8R389</accession>
<dbReference type="Proteomes" id="UP001159405">
    <property type="component" value="Unassembled WGS sequence"/>
</dbReference>
<evidence type="ECO:0000313" key="3">
    <source>
        <dbReference type="Proteomes" id="UP001159405"/>
    </source>
</evidence>
<keyword evidence="1" id="KW-0472">Membrane</keyword>
<proteinExistence type="predicted"/>
<keyword evidence="1" id="KW-1133">Transmembrane helix</keyword>
<protein>
    <submittedName>
        <fullName evidence="2">Uncharacterized protein</fullName>
    </submittedName>
</protein>
<keyword evidence="1" id="KW-0812">Transmembrane</keyword>
<evidence type="ECO:0000256" key="1">
    <source>
        <dbReference type="SAM" id="Phobius"/>
    </source>
</evidence>
<sequence length="166" mass="18847">ASYSLEKGKRDWASDIFSGKALSHDFQVNQNLPNDWSEYRLSLADMHSIRDQSPSWRATCEFPKNGVDFRDYLRASLEDFDIMKTHTYPSGLSCMLYEFISIQGKQCIDCTALTNAFWMFTPAIRSSQNLTREWNANAVLAFICLLTLPLGALHQAILQLSIGLGR</sequence>
<gene>
    <name evidence="2" type="ORF">PLOB_00014249</name>
</gene>
<name>A0ABN8R389_9CNID</name>
<feature type="non-terminal residue" evidence="2">
    <location>
        <position position="1"/>
    </location>
</feature>
<keyword evidence="3" id="KW-1185">Reference proteome</keyword>
<dbReference type="EMBL" id="CALNXK010000183">
    <property type="protein sequence ID" value="CAH3173654.1"/>
    <property type="molecule type" value="Genomic_DNA"/>
</dbReference>
<reference evidence="2 3" key="1">
    <citation type="submission" date="2022-05" db="EMBL/GenBank/DDBJ databases">
        <authorList>
            <consortium name="Genoscope - CEA"/>
            <person name="William W."/>
        </authorList>
    </citation>
    <scope>NUCLEOTIDE SEQUENCE [LARGE SCALE GENOMIC DNA]</scope>
</reference>
<evidence type="ECO:0000313" key="2">
    <source>
        <dbReference type="EMBL" id="CAH3173654.1"/>
    </source>
</evidence>